<dbReference type="AlphaFoldDB" id="B8ETE8"/>
<dbReference type="KEGG" id="msl:Msil_2873"/>
<dbReference type="PANTHER" id="PTHR43542:SF1">
    <property type="entry name" value="METHYLTRANSFERASE"/>
    <property type="match status" value="1"/>
</dbReference>
<dbReference type="InterPro" id="IPR004398">
    <property type="entry name" value="RNA_MeTrfase_RsmD"/>
</dbReference>
<dbReference type="SUPFAM" id="SSF53335">
    <property type="entry name" value="S-adenosyl-L-methionine-dependent methyltransferases"/>
    <property type="match status" value="1"/>
</dbReference>
<protein>
    <submittedName>
        <fullName evidence="4">Methyltransferase</fullName>
    </submittedName>
</protein>
<dbReference type="Gene3D" id="3.40.50.150">
    <property type="entry name" value="Vaccinia Virus protein VP39"/>
    <property type="match status" value="1"/>
</dbReference>
<dbReference type="GO" id="GO:0003676">
    <property type="term" value="F:nucleic acid binding"/>
    <property type="evidence" value="ECO:0007669"/>
    <property type="project" value="InterPro"/>
</dbReference>
<evidence type="ECO:0000313" key="4">
    <source>
        <dbReference type="EMBL" id="ACK51790.1"/>
    </source>
</evidence>
<dbReference type="HOGENOM" id="CLU_075826_1_1_5"/>
<gene>
    <name evidence="4" type="ordered locus">Msil_2873</name>
</gene>
<dbReference type="NCBIfam" id="TIGR00095">
    <property type="entry name" value="16S rRNA (guanine(966)-N(2))-methyltransferase RsmD"/>
    <property type="match status" value="1"/>
</dbReference>
<evidence type="ECO:0000256" key="2">
    <source>
        <dbReference type="ARBA" id="ARBA00022679"/>
    </source>
</evidence>
<proteinExistence type="predicted"/>
<dbReference type="InterPro" id="IPR029063">
    <property type="entry name" value="SAM-dependent_MTases_sf"/>
</dbReference>
<keyword evidence="1 4" id="KW-0489">Methyltransferase</keyword>
<feature type="region of interest" description="Disordered" evidence="3">
    <location>
        <begin position="1"/>
        <end position="22"/>
    </location>
</feature>
<dbReference type="PROSITE" id="PS00092">
    <property type="entry name" value="N6_MTASE"/>
    <property type="match status" value="1"/>
</dbReference>
<evidence type="ECO:0000256" key="3">
    <source>
        <dbReference type="SAM" id="MobiDB-lite"/>
    </source>
</evidence>
<dbReference type="GO" id="GO:0031167">
    <property type="term" value="P:rRNA methylation"/>
    <property type="evidence" value="ECO:0007669"/>
    <property type="project" value="InterPro"/>
</dbReference>
<dbReference type="InterPro" id="IPR002052">
    <property type="entry name" value="DNA_methylase_N6_adenine_CS"/>
</dbReference>
<dbReference type="CDD" id="cd02440">
    <property type="entry name" value="AdoMet_MTases"/>
    <property type="match status" value="1"/>
</dbReference>
<organism evidence="4 5">
    <name type="scientific">Methylocella silvestris (strain DSM 15510 / CIP 108128 / LMG 27833 / NCIMB 13906 / BL2)</name>
    <dbReference type="NCBI Taxonomy" id="395965"/>
    <lineage>
        <taxon>Bacteria</taxon>
        <taxon>Pseudomonadati</taxon>
        <taxon>Pseudomonadota</taxon>
        <taxon>Alphaproteobacteria</taxon>
        <taxon>Hyphomicrobiales</taxon>
        <taxon>Beijerinckiaceae</taxon>
        <taxon>Methylocella</taxon>
    </lineage>
</organism>
<dbReference type="eggNOG" id="COG0742">
    <property type="taxonomic scope" value="Bacteria"/>
</dbReference>
<dbReference type="EMBL" id="CP001280">
    <property type="protein sequence ID" value="ACK51790.1"/>
    <property type="molecule type" value="Genomic_DNA"/>
</dbReference>
<name>B8ETE8_METSB</name>
<sequence length="191" mass="20213">MRIVGGQLKGRPLKGPGPSRAIRPTADRLRESLFDILGHAYGRPQEGSRVIDVFSGTGALAIEALSRGAGFALLVDQGAEALSVMRANIEALQLADRARVLRRDARKLGPAPDGERYDLAFLDPPYGNALAPPALASLLSGGWLAPDALVVIEEAAGAEVALPPGLNRVDARQYGDTQIVFAQCAPIQQRD</sequence>
<dbReference type="PANTHER" id="PTHR43542">
    <property type="entry name" value="METHYLTRANSFERASE"/>
    <property type="match status" value="1"/>
</dbReference>
<keyword evidence="2 4" id="KW-0808">Transferase</keyword>
<evidence type="ECO:0000256" key="1">
    <source>
        <dbReference type="ARBA" id="ARBA00022603"/>
    </source>
</evidence>
<dbReference type="PIRSF" id="PIRSF004553">
    <property type="entry name" value="CHP00095"/>
    <property type="match status" value="1"/>
</dbReference>
<dbReference type="Proteomes" id="UP000002257">
    <property type="component" value="Chromosome"/>
</dbReference>
<reference evidence="4 5" key="1">
    <citation type="journal article" date="2010" name="J. Bacteriol.">
        <title>Complete genome sequence of the aerobic facultative methanotroph Methylocella silvestris BL2.</title>
        <authorList>
            <person name="Chen Y."/>
            <person name="Crombie A."/>
            <person name="Rahman M.T."/>
            <person name="Dedysh S.N."/>
            <person name="Liesack W."/>
            <person name="Stott M.B."/>
            <person name="Alam M."/>
            <person name="Theisen A.R."/>
            <person name="Murrell J.C."/>
            <person name="Dunfield P.F."/>
        </authorList>
    </citation>
    <scope>NUCLEOTIDE SEQUENCE [LARGE SCALE GENOMIC DNA]</scope>
    <source>
        <strain evidence="5">DSM 15510 / CIP 108128 / LMG 27833 / NCIMB 13906 / BL2</strain>
    </source>
</reference>
<accession>B8ETE8</accession>
<dbReference type="STRING" id="395965.Msil_2873"/>
<evidence type="ECO:0000313" key="5">
    <source>
        <dbReference type="Proteomes" id="UP000002257"/>
    </source>
</evidence>
<dbReference type="Pfam" id="PF03602">
    <property type="entry name" value="Cons_hypoth95"/>
    <property type="match status" value="1"/>
</dbReference>
<keyword evidence="5" id="KW-1185">Reference proteome</keyword>
<dbReference type="RefSeq" id="WP_012591859.1">
    <property type="nucleotide sequence ID" value="NC_011666.1"/>
</dbReference>
<dbReference type="OrthoDB" id="9803017at2"/>
<dbReference type="GO" id="GO:0008168">
    <property type="term" value="F:methyltransferase activity"/>
    <property type="evidence" value="ECO:0007669"/>
    <property type="project" value="UniProtKB-KW"/>
</dbReference>